<gene>
    <name evidence="2" type="ORF">TCHU04912_LOCUS979</name>
</gene>
<dbReference type="CDD" id="cd02980">
    <property type="entry name" value="TRX_Fd_family"/>
    <property type="match status" value="1"/>
</dbReference>
<name>A0A7S1WY26_9CHLO</name>
<dbReference type="SUPFAM" id="SSF52833">
    <property type="entry name" value="Thioredoxin-like"/>
    <property type="match status" value="1"/>
</dbReference>
<evidence type="ECO:0000256" key="1">
    <source>
        <dbReference type="SAM" id="MobiDB-lite"/>
    </source>
</evidence>
<accession>A0A7S1WY26</accession>
<reference evidence="2" key="1">
    <citation type="submission" date="2021-01" db="EMBL/GenBank/DDBJ databases">
        <authorList>
            <person name="Corre E."/>
            <person name="Pelletier E."/>
            <person name="Niang G."/>
            <person name="Scheremetjew M."/>
            <person name="Finn R."/>
            <person name="Kale V."/>
            <person name="Holt S."/>
            <person name="Cochrane G."/>
            <person name="Meng A."/>
            <person name="Brown T."/>
            <person name="Cohen L."/>
        </authorList>
    </citation>
    <scope>NUCLEOTIDE SEQUENCE</scope>
    <source>
        <strain evidence="2">PLY429</strain>
    </source>
</reference>
<dbReference type="InterPro" id="IPR036249">
    <property type="entry name" value="Thioredoxin-like_sf"/>
</dbReference>
<organism evidence="2">
    <name type="scientific">Tetraselmis chuii</name>
    <dbReference type="NCBI Taxonomy" id="63592"/>
    <lineage>
        <taxon>Eukaryota</taxon>
        <taxon>Viridiplantae</taxon>
        <taxon>Chlorophyta</taxon>
        <taxon>core chlorophytes</taxon>
        <taxon>Chlorodendrophyceae</taxon>
        <taxon>Chlorodendrales</taxon>
        <taxon>Chlorodendraceae</taxon>
        <taxon>Tetraselmis</taxon>
    </lineage>
</organism>
<evidence type="ECO:0000313" key="2">
    <source>
        <dbReference type="EMBL" id="CAD9198746.1"/>
    </source>
</evidence>
<sequence length="308" mass="32831">MALTLSSLGCSARLHQDRERRPQRASCSSYCSPGAGGLKQHQGWTLASRPCSTRRRTSQTVYGSAAFADESHRAFYEAHAPLSDLSHKKATKLAKKLRKQRENLFKLAASVPLNGDALNGMVAELDRAHADVLARAQEREDSSSSSSDGEEKDMRLALDAARDCEVAEPAGHVDDTDASLLVDKLRSQKKACSSSSTGGGFGHVCAMSVEERVRGPPSKVFVCEGKCCARKGAGAVRAAVEASDWAANGEVTVVSTGCLGKCKKGAAIRIKAGAGRPELITRIDESQVDDVLEFKLDNSFVQVAVPVL</sequence>
<proteinExistence type="predicted"/>
<dbReference type="Gene3D" id="3.40.30.10">
    <property type="entry name" value="Glutaredoxin"/>
    <property type="match status" value="1"/>
</dbReference>
<dbReference type="EMBL" id="HBGG01001720">
    <property type="protein sequence ID" value="CAD9198746.1"/>
    <property type="molecule type" value="Transcribed_RNA"/>
</dbReference>
<dbReference type="AlphaFoldDB" id="A0A7S1WY26"/>
<feature type="region of interest" description="Disordered" evidence="1">
    <location>
        <begin position="135"/>
        <end position="154"/>
    </location>
</feature>
<protein>
    <submittedName>
        <fullName evidence="2">Uncharacterized protein</fullName>
    </submittedName>
</protein>